<dbReference type="Gene3D" id="3.30.1120.10">
    <property type="match status" value="1"/>
</dbReference>
<gene>
    <name evidence="2" type="ORF">MA20_29775</name>
</gene>
<evidence type="ECO:0000313" key="3">
    <source>
        <dbReference type="Proteomes" id="UP000030377"/>
    </source>
</evidence>
<sequence length="561" mass="61548">MTNETKKQNSAVADSTCGDQSAIHRRAVLLGTSSIVATAALTSQALAQAQKAAPSGAPAAAPAAGRKPNILVIFGDDIGIPQISAYTMGMMGYRTPNIDRIAREGAIFTDSYGQQSCTAGRASFILGQEPFRTGLLTIGMPGDPHGIQDWMPTIADVMKTQGYATGQFGKNHLGDRDEHLPTKHGFDEFFGNLYHLNAEEEPEGYFYPKDPNFRKQFGPRGVIKSTADGKIEDTGPLNTARMPTVDEEFLGAAKDFIGRQVRADKPFFVWFNSTRMHVFTHLKKESLGKTGKGIHADGMVEHDGMVGELLKQLDDLGIADNTIVLYTTDNGAELALWPDGAQTPFHGEKGTTWEGGMRIPMMVRWPGVVKPGTQYNEIISLIDWFPTLCAAAGITDIKEKMKAGFTANGKNFKVHLDGYNFLPFFKGETTTPPRDALYYFDQGGNLNAIRWNDWKLSFAIASKGNIATATREVPSWALIANLRMDPYERGMEEGGGAIQFLAQNMWLIVPVQGKIKEFFADFNDFPFQEGSSLNASGINYGLLRQQAALKRLGEIERLKPQ</sequence>
<dbReference type="InterPro" id="IPR006311">
    <property type="entry name" value="TAT_signal"/>
</dbReference>
<protein>
    <submittedName>
        <fullName evidence="2">Arylsulfatase</fullName>
    </submittedName>
</protein>
<dbReference type="Proteomes" id="UP000030377">
    <property type="component" value="Unassembled WGS sequence"/>
</dbReference>
<evidence type="ECO:0000259" key="1">
    <source>
        <dbReference type="Pfam" id="PF00884"/>
    </source>
</evidence>
<dbReference type="AlphaFoldDB" id="A0A0A3XS05"/>
<dbReference type="RefSeq" id="WP_028161411.1">
    <property type="nucleotide sequence ID" value="NZ_JANUDC010000001.1"/>
</dbReference>
<name>A0A0A3XS05_BRAJP</name>
<dbReference type="PANTHER" id="PTHR43751">
    <property type="entry name" value="SULFATASE"/>
    <property type="match status" value="1"/>
</dbReference>
<dbReference type="Gene3D" id="3.40.720.10">
    <property type="entry name" value="Alkaline Phosphatase, subunit A"/>
    <property type="match status" value="1"/>
</dbReference>
<dbReference type="InterPro" id="IPR052701">
    <property type="entry name" value="GAG_Ulvan_Degrading_Sulfatases"/>
</dbReference>
<dbReference type="InterPro" id="IPR017850">
    <property type="entry name" value="Alkaline_phosphatase_core_sf"/>
</dbReference>
<evidence type="ECO:0000313" key="2">
    <source>
        <dbReference type="EMBL" id="KGT76034.1"/>
    </source>
</evidence>
<dbReference type="SUPFAM" id="SSF53649">
    <property type="entry name" value="Alkaline phosphatase-like"/>
    <property type="match status" value="1"/>
</dbReference>
<dbReference type="Pfam" id="PF00884">
    <property type="entry name" value="Sulfatase"/>
    <property type="match status" value="1"/>
</dbReference>
<feature type="domain" description="Sulfatase N-terminal" evidence="1">
    <location>
        <begin position="68"/>
        <end position="394"/>
    </location>
</feature>
<organism evidence="2 3">
    <name type="scientific">Bradyrhizobium japonicum</name>
    <dbReference type="NCBI Taxonomy" id="375"/>
    <lineage>
        <taxon>Bacteria</taxon>
        <taxon>Pseudomonadati</taxon>
        <taxon>Pseudomonadota</taxon>
        <taxon>Alphaproteobacteria</taxon>
        <taxon>Hyphomicrobiales</taxon>
        <taxon>Nitrobacteraceae</taxon>
        <taxon>Bradyrhizobium</taxon>
    </lineage>
</organism>
<reference evidence="2 3" key="1">
    <citation type="submission" date="2014-09" db="EMBL/GenBank/DDBJ databases">
        <title>Draft genome of Bradyrhizobium japonicum Is-34.</title>
        <authorList>
            <person name="Tsurumaru H."/>
            <person name="Yamakawa T."/>
            <person name="Hashimoto S."/>
            <person name="Okizaki K."/>
            <person name="Kanesaki Y."/>
            <person name="Yoshikawa H."/>
            <person name="Yajima S."/>
        </authorList>
    </citation>
    <scope>NUCLEOTIDE SEQUENCE [LARGE SCALE GENOMIC DNA]</scope>
    <source>
        <strain evidence="2 3">Is-34</strain>
    </source>
</reference>
<dbReference type="PROSITE" id="PS51318">
    <property type="entry name" value="TAT"/>
    <property type="match status" value="1"/>
</dbReference>
<dbReference type="InterPro" id="IPR000917">
    <property type="entry name" value="Sulfatase_N"/>
</dbReference>
<dbReference type="STRING" id="375.BKD09_RS27555"/>
<dbReference type="PANTHER" id="PTHR43751:SF2">
    <property type="entry name" value="SULFATASE N-TERMINAL DOMAIN-CONTAINING PROTEIN"/>
    <property type="match status" value="1"/>
</dbReference>
<dbReference type="CDD" id="cd16142">
    <property type="entry name" value="ARS_like"/>
    <property type="match status" value="1"/>
</dbReference>
<comment type="caution">
    <text evidence="2">The sequence shown here is derived from an EMBL/GenBank/DDBJ whole genome shotgun (WGS) entry which is preliminary data.</text>
</comment>
<proteinExistence type="predicted"/>
<accession>A0A0A3XS05</accession>
<dbReference type="EMBL" id="JRPN01000021">
    <property type="protein sequence ID" value="KGT76034.1"/>
    <property type="molecule type" value="Genomic_DNA"/>
</dbReference>